<keyword evidence="2 6" id="KW-0812">Transmembrane</keyword>
<dbReference type="PANTHER" id="PTHR42718">
    <property type="entry name" value="MAJOR FACILITATOR SUPERFAMILY MULTIDRUG TRANSPORTER MFSC"/>
    <property type="match status" value="1"/>
</dbReference>
<dbReference type="GO" id="GO:0022857">
    <property type="term" value="F:transmembrane transporter activity"/>
    <property type="evidence" value="ECO:0007669"/>
    <property type="project" value="InterPro"/>
</dbReference>
<dbReference type="Proteomes" id="UP000281245">
    <property type="component" value="Unassembled WGS sequence"/>
</dbReference>
<name>A0A3M6W6Y3_HORWE</name>
<protein>
    <recommendedName>
        <fullName evidence="7">Major facilitator superfamily (MFS) profile domain-containing protein</fullName>
    </recommendedName>
</protein>
<evidence type="ECO:0000313" key="8">
    <source>
        <dbReference type="EMBL" id="RMX74303.1"/>
    </source>
</evidence>
<evidence type="ECO:0000256" key="5">
    <source>
        <dbReference type="SAM" id="MobiDB-lite"/>
    </source>
</evidence>
<feature type="non-terminal residue" evidence="8">
    <location>
        <position position="385"/>
    </location>
</feature>
<feature type="transmembrane region" description="Helical" evidence="6">
    <location>
        <begin position="333"/>
        <end position="352"/>
    </location>
</feature>
<proteinExistence type="predicted"/>
<comment type="caution">
    <text evidence="8">The sequence shown here is derived from an EMBL/GenBank/DDBJ whole genome shotgun (WGS) entry which is preliminary data.</text>
</comment>
<feature type="compositionally biased region" description="Basic and acidic residues" evidence="5">
    <location>
        <begin position="93"/>
        <end position="109"/>
    </location>
</feature>
<evidence type="ECO:0000313" key="9">
    <source>
        <dbReference type="Proteomes" id="UP000281245"/>
    </source>
</evidence>
<dbReference type="SUPFAM" id="SSF103473">
    <property type="entry name" value="MFS general substrate transporter"/>
    <property type="match status" value="1"/>
</dbReference>
<accession>A0A3M6W6Y3</accession>
<feature type="region of interest" description="Disordered" evidence="5">
    <location>
        <begin position="157"/>
        <end position="179"/>
    </location>
</feature>
<evidence type="ECO:0000256" key="4">
    <source>
        <dbReference type="ARBA" id="ARBA00023136"/>
    </source>
</evidence>
<dbReference type="Gene3D" id="1.20.1720.10">
    <property type="entry name" value="Multidrug resistance protein D"/>
    <property type="match status" value="1"/>
</dbReference>
<comment type="subcellular location">
    <subcellularLocation>
        <location evidence="1">Membrane</location>
        <topology evidence="1">Multi-pass membrane protein</topology>
    </subcellularLocation>
</comment>
<dbReference type="GO" id="GO:0016020">
    <property type="term" value="C:membrane"/>
    <property type="evidence" value="ECO:0007669"/>
    <property type="project" value="UniProtKB-SubCell"/>
</dbReference>
<feature type="region of interest" description="Disordered" evidence="5">
    <location>
        <begin position="59"/>
        <end position="139"/>
    </location>
</feature>
<evidence type="ECO:0000256" key="1">
    <source>
        <dbReference type="ARBA" id="ARBA00004141"/>
    </source>
</evidence>
<feature type="transmembrane region" description="Helical" evidence="6">
    <location>
        <begin position="270"/>
        <end position="292"/>
    </location>
</feature>
<feature type="domain" description="Major facilitator superfamily (MFS) profile" evidence="7">
    <location>
        <begin position="272"/>
        <end position="385"/>
    </location>
</feature>
<dbReference type="PROSITE" id="PS50850">
    <property type="entry name" value="MFS"/>
    <property type="match status" value="1"/>
</dbReference>
<gene>
    <name evidence="8" type="ORF">D0869_12732</name>
</gene>
<feature type="transmembrane region" description="Helical" evidence="6">
    <location>
        <begin position="304"/>
        <end position="326"/>
    </location>
</feature>
<dbReference type="PANTHER" id="PTHR42718:SF36">
    <property type="entry name" value="MULTIDRUG TRANSPORTER, PUTATIVE (AFU_ORTHOLOGUE AFUA_4G13820)-RELATED"/>
    <property type="match status" value="1"/>
</dbReference>
<evidence type="ECO:0000256" key="6">
    <source>
        <dbReference type="SAM" id="Phobius"/>
    </source>
</evidence>
<evidence type="ECO:0000256" key="3">
    <source>
        <dbReference type="ARBA" id="ARBA00022989"/>
    </source>
</evidence>
<feature type="compositionally biased region" description="Polar residues" evidence="5">
    <location>
        <begin position="157"/>
        <end position="168"/>
    </location>
</feature>
<dbReference type="AlphaFoldDB" id="A0A3M6W6Y3"/>
<reference evidence="8 9" key="1">
    <citation type="journal article" date="2018" name="BMC Genomics">
        <title>Genomic evidence for intraspecific hybridization in a clonal and extremely halotolerant yeast.</title>
        <authorList>
            <person name="Gostincar C."/>
            <person name="Stajich J.E."/>
            <person name="Zupancic J."/>
            <person name="Zalar P."/>
            <person name="Gunde-Cimerman N."/>
        </authorList>
    </citation>
    <scope>NUCLEOTIDE SEQUENCE [LARGE SCALE GENOMIC DNA]</scope>
    <source>
        <strain evidence="8 9">EXF-6656</strain>
    </source>
</reference>
<dbReference type="EMBL" id="QWIJ01001569">
    <property type="protein sequence ID" value="RMX74303.1"/>
    <property type="molecule type" value="Genomic_DNA"/>
</dbReference>
<keyword evidence="4 6" id="KW-0472">Membrane</keyword>
<organism evidence="8 9">
    <name type="scientific">Hortaea werneckii</name>
    <name type="common">Black yeast</name>
    <name type="synonym">Cladosporium werneckii</name>
    <dbReference type="NCBI Taxonomy" id="91943"/>
    <lineage>
        <taxon>Eukaryota</taxon>
        <taxon>Fungi</taxon>
        <taxon>Dikarya</taxon>
        <taxon>Ascomycota</taxon>
        <taxon>Pezizomycotina</taxon>
        <taxon>Dothideomycetes</taxon>
        <taxon>Dothideomycetidae</taxon>
        <taxon>Mycosphaerellales</taxon>
        <taxon>Teratosphaeriaceae</taxon>
        <taxon>Hortaea</taxon>
    </lineage>
</organism>
<dbReference type="InterPro" id="IPR036259">
    <property type="entry name" value="MFS_trans_sf"/>
</dbReference>
<sequence>MAPSVTTNAALCNSSSRIGIQTNFSIKNLKLQKHLSVKRKRLSKRHPPTDLRVQALRDASRLDLPSPPERPSVHRHSSLRTDDRVPKSGQNRHSHEQRLHRQGRSESQLRHHSYPPYKTIMASHSTPELPPAIPQPARLPRLQTDLPSAIDRTASVASANGLSSTPTTENEHAPKPRASLRRLSSLDNLLTYREEKERWKRASSILQQRSSATILTPEADEEQEQTSESAMASPDVAAFNDKIHVEHAVPAAPPPTTPHKSRFRHITHEIGFCFSIAMTQFLAEYLISGFAIELPRLFSNQGDIGLGLFWPASLLSLVLSATLLIFARLSDLYGGYPSFMFGAIWLTIWSVIPAFCHSQVMIDISRAMEGLALAAFMPSTFAMVA</sequence>
<dbReference type="OrthoDB" id="5086884at2759"/>
<keyword evidence="3 6" id="KW-1133">Transmembrane helix</keyword>
<evidence type="ECO:0000259" key="7">
    <source>
        <dbReference type="PROSITE" id="PS50850"/>
    </source>
</evidence>
<dbReference type="InterPro" id="IPR020846">
    <property type="entry name" value="MFS_dom"/>
</dbReference>
<evidence type="ECO:0000256" key="2">
    <source>
        <dbReference type="ARBA" id="ARBA00022692"/>
    </source>
</evidence>